<organism evidence="9 10">
    <name type="scientific">Acanthoscelides obtectus</name>
    <name type="common">Bean weevil</name>
    <name type="synonym">Bruchus obtectus</name>
    <dbReference type="NCBI Taxonomy" id="200917"/>
    <lineage>
        <taxon>Eukaryota</taxon>
        <taxon>Metazoa</taxon>
        <taxon>Ecdysozoa</taxon>
        <taxon>Arthropoda</taxon>
        <taxon>Hexapoda</taxon>
        <taxon>Insecta</taxon>
        <taxon>Pterygota</taxon>
        <taxon>Neoptera</taxon>
        <taxon>Endopterygota</taxon>
        <taxon>Coleoptera</taxon>
        <taxon>Polyphaga</taxon>
        <taxon>Cucujiformia</taxon>
        <taxon>Chrysomeloidea</taxon>
        <taxon>Chrysomelidae</taxon>
        <taxon>Bruchinae</taxon>
        <taxon>Bruchini</taxon>
        <taxon>Acanthoscelides</taxon>
    </lineage>
</organism>
<evidence type="ECO:0000256" key="6">
    <source>
        <dbReference type="ARBA" id="ARBA00023274"/>
    </source>
</evidence>
<protein>
    <recommendedName>
        <fullName evidence="7">Large ribosomal subunit protein bL35m</fullName>
    </recommendedName>
    <alternativeName>
        <fullName evidence="8">39S ribosomal protein L35, mitochondrial</fullName>
    </alternativeName>
</protein>
<name>A0A9P0MB39_ACAOB</name>
<dbReference type="Gene3D" id="4.10.410.60">
    <property type="match status" value="1"/>
</dbReference>
<dbReference type="PANTHER" id="PTHR15909:SF0">
    <property type="entry name" value="LARGE RIBOSOMAL SUBUNIT PROTEIN BL35M"/>
    <property type="match status" value="1"/>
</dbReference>
<sequence length="193" mass="22982">MYMSKCHLLTFKKMFKTLAVSAARFAILSTKSASKCLINTIPKPTVSQLLPQSNRSLCSIVTSNLQQKPLLQPLPQISNEITRTLTKYSFRKGKRKSQKKALKRFYRLNWGIWIRTKAGRHRKLWKKSSARKRRLRQHVFCNATQSYMLDKMVGEYWRRPKYYVDDPYEPYHTREEFPITAMKPRPYFPKEEQ</sequence>
<evidence type="ECO:0000256" key="1">
    <source>
        <dbReference type="ARBA" id="ARBA00004173"/>
    </source>
</evidence>
<dbReference type="EMBL" id="CAKOFQ010007851">
    <property type="protein sequence ID" value="CAH2009078.1"/>
    <property type="molecule type" value="Genomic_DNA"/>
</dbReference>
<dbReference type="Pfam" id="PF01632">
    <property type="entry name" value="Ribosomal_L35p"/>
    <property type="match status" value="1"/>
</dbReference>
<evidence type="ECO:0000313" key="10">
    <source>
        <dbReference type="Proteomes" id="UP001152888"/>
    </source>
</evidence>
<dbReference type="InterPro" id="IPR021137">
    <property type="entry name" value="Ribosomal_bL35-like"/>
</dbReference>
<evidence type="ECO:0000256" key="2">
    <source>
        <dbReference type="ARBA" id="ARBA00006598"/>
    </source>
</evidence>
<keyword evidence="6" id="KW-0687">Ribonucleoprotein</keyword>
<dbReference type="InterPro" id="IPR019338">
    <property type="entry name" value="Ribosomal_bL35m"/>
</dbReference>
<evidence type="ECO:0000256" key="8">
    <source>
        <dbReference type="ARBA" id="ARBA00035418"/>
    </source>
</evidence>
<dbReference type="OrthoDB" id="5847109at2759"/>
<dbReference type="SUPFAM" id="SSF143034">
    <property type="entry name" value="L35p-like"/>
    <property type="match status" value="1"/>
</dbReference>
<gene>
    <name evidence="9" type="ORF">ACAOBT_LOCUS30603</name>
</gene>
<dbReference type="GO" id="GO:0006412">
    <property type="term" value="P:translation"/>
    <property type="evidence" value="ECO:0007669"/>
    <property type="project" value="InterPro"/>
</dbReference>
<evidence type="ECO:0000256" key="7">
    <source>
        <dbReference type="ARBA" id="ARBA00035273"/>
    </source>
</evidence>
<evidence type="ECO:0000256" key="4">
    <source>
        <dbReference type="ARBA" id="ARBA00022980"/>
    </source>
</evidence>
<proteinExistence type="inferred from homology"/>
<dbReference type="GO" id="GO:0005840">
    <property type="term" value="C:ribosome"/>
    <property type="evidence" value="ECO:0007669"/>
    <property type="project" value="UniProtKB-KW"/>
</dbReference>
<dbReference type="AlphaFoldDB" id="A0A9P0MB39"/>
<comment type="subcellular location">
    <subcellularLocation>
        <location evidence="1">Mitochondrion</location>
    </subcellularLocation>
</comment>
<keyword evidence="10" id="KW-1185">Reference proteome</keyword>
<keyword evidence="3" id="KW-0809">Transit peptide</keyword>
<dbReference type="GO" id="GO:1990904">
    <property type="term" value="C:ribonucleoprotein complex"/>
    <property type="evidence" value="ECO:0007669"/>
    <property type="project" value="UniProtKB-KW"/>
</dbReference>
<dbReference type="InterPro" id="IPR037229">
    <property type="entry name" value="Ribosomal_bL35_sf"/>
</dbReference>
<comment type="caution">
    <text evidence="9">The sequence shown here is derived from an EMBL/GenBank/DDBJ whole genome shotgun (WGS) entry which is preliminary data.</text>
</comment>
<dbReference type="PANTHER" id="PTHR15909">
    <property type="entry name" value="39S RIBOSOMAL PROTEIN L35, MITOCHONDRIAL"/>
    <property type="match status" value="1"/>
</dbReference>
<evidence type="ECO:0000256" key="5">
    <source>
        <dbReference type="ARBA" id="ARBA00023128"/>
    </source>
</evidence>
<dbReference type="Proteomes" id="UP001152888">
    <property type="component" value="Unassembled WGS sequence"/>
</dbReference>
<keyword evidence="4" id="KW-0689">Ribosomal protein</keyword>
<comment type="similarity">
    <text evidence="2">Belongs to the bacterial ribosomal protein bL35 family.</text>
</comment>
<evidence type="ECO:0000313" key="9">
    <source>
        <dbReference type="EMBL" id="CAH2009078.1"/>
    </source>
</evidence>
<dbReference type="GO" id="GO:0003735">
    <property type="term" value="F:structural constituent of ribosome"/>
    <property type="evidence" value="ECO:0007669"/>
    <property type="project" value="InterPro"/>
</dbReference>
<reference evidence="9" key="1">
    <citation type="submission" date="2022-03" db="EMBL/GenBank/DDBJ databases">
        <authorList>
            <person name="Sayadi A."/>
        </authorList>
    </citation>
    <scope>NUCLEOTIDE SEQUENCE</scope>
</reference>
<keyword evidence="5" id="KW-0496">Mitochondrion</keyword>
<dbReference type="GO" id="GO:0005739">
    <property type="term" value="C:mitochondrion"/>
    <property type="evidence" value="ECO:0007669"/>
    <property type="project" value="UniProtKB-SubCell"/>
</dbReference>
<accession>A0A9P0MB39</accession>
<evidence type="ECO:0000256" key="3">
    <source>
        <dbReference type="ARBA" id="ARBA00022946"/>
    </source>
</evidence>